<dbReference type="EMBL" id="CAJNYU010003825">
    <property type="protein sequence ID" value="CAF3704291.1"/>
    <property type="molecule type" value="Genomic_DNA"/>
</dbReference>
<dbReference type="EMBL" id="CAJOBQ010000815">
    <property type="protein sequence ID" value="CAF4421335.1"/>
    <property type="molecule type" value="Genomic_DNA"/>
</dbReference>
<evidence type="ECO:0000313" key="3">
    <source>
        <dbReference type="Proteomes" id="UP000663869"/>
    </source>
</evidence>
<evidence type="ECO:0000313" key="1">
    <source>
        <dbReference type="EMBL" id="CAF3704291.1"/>
    </source>
</evidence>
<protein>
    <submittedName>
        <fullName evidence="1">Uncharacterized protein</fullName>
    </submittedName>
</protein>
<reference evidence="1" key="1">
    <citation type="submission" date="2021-02" db="EMBL/GenBank/DDBJ databases">
        <authorList>
            <person name="Nowell W R."/>
        </authorList>
    </citation>
    <scope>NUCLEOTIDE SEQUENCE</scope>
</reference>
<dbReference type="Proteomes" id="UP000663862">
    <property type="component" value="Unassembled WGS sequence"/>
</dbReference>
<organism evidence="1 3">
    <name type="scientific">Rotaria socialis</name>
    <dbReference type="NCBI Taxonomy" id="392032"/>
    <lineage>
        <taxon>Eukaryota</taxon>
        <taxon>Metazoa</taxon>
        <taxon>Spiralia</taxon>
        <taxon>Gnathifera</taxon>
        <taxon>Rotifera</taxon>
        <taxon>Eurotatoria</taxon>
        <taxon>Bdelloidea</taxon>
        <taxon>Philodinida</taxon>
        <taxon>Philodinidae</taxon>
        <taxon>Rotaria</taxon>
    </lineage>
</organism>
<comment type="caution">
    <text evidence="1">The sequence shown here is derived from an EMBL/GenBank/DDBJ whole genome shotgun (WGS) entry which is preliminary data.</text>
</comment>
<accession>A0A818UR83</accession>
<dbReference type="Proteomes" id="UP000663869">
    <property type="component" value="Unassembled WGS sequence"/>
</dbReference>
<gene>
    <name evidence="1" type="ORF">FME351_LOCUS27944</name>
    <name evidence="2" type="ORF">TSG867_LOCUS14552</name>
</gene>
<evidence type="ECO:0000313" key="2">
    <source>
        <dbReference type="EMBL" id="CAF4421335.1"/>
    </source>
</evidence>
<name>A0A818UR83_9BILA</name>
<dbReference type="AlphaFoldDB" id="A0A818UR83"/>
<proteinExistence type="predicted"/>
<sequence>MDTENPNHLIIWLDKHIEDPEWCQQMKKAFSTQTDPKNPIPVKLSGNDNDSLFNIASHMPVHFEGVRFLLAAHKNIESCLQCFEQNQDKRIFFITSGSLGREAVPIILERFLHMFTDLVTGKSYISIYVFCHHIQYHLEWALDYRDYIQIFNFDADLLVRMMRDIGDYYYNESRRLLDTTLPNKPAAYNRLIWARTLYERYGELERKSMHTELGEINKLLEQVEEELRLSPDVDS</sequence>